<feature type="region of interest" description="Disordered" evidence="1">
    <location>
        <begin position="1"/>
        <end position="25"/>
    </location>
</feature>
<feature type="compositionally biased region" description="Polar residues" evidence="1">
    <location>
        <begin position="1"/>
        <end position="15"/>
    </location>
</feature>
<dbReference type="PANTHER" id="PTHR35256:SF1">
    <property type="entry name" value="EXPRESSED SEQUENCE AI429214"/>
    <property type="match status" value="1"/>
</dbReference>
<dbReference type="Proteomes" id="UP000014760">
    <property type="component" value="Unassembled WGS sequence"/>
</dbReference>
<organism evidence="2">
    <name type="scientific">Capitella teleta</name>
    <name type="common">Polychaete worm</name>
    <dbReference type="NCBI Taxonomy" id="283909"/>
    <lineage>
        <taxon>Eukaryota</taxon>
        <taxon>Metazoa</taxon>
        <taxon>Spiralia</taxon>
        <taxon>Lophotrochozoa</taxon>
        <taxon>Annelida</taxon>
        <taxon>Polychaeta</taxon>
        <taxon>Sedentaria</taxon>
        <taxon>Scolecida</taxon>
        <taxon>Capitellidae</taxon>
        <taxon>Capitella</taxon>
    </lineage>
</organism>
<keyword evidence="4" id="KW-1185">Reference proteome</keyword>
<dbReference type="EMBL" id="KB298688">
    <property type="protein sequence ID" value="ELU08955.1"/>
    <property type="molecule type" value="Genomic_DNA"/>
</dbReference>
<reference evidence="4" key="1">
    <citation type="submission" date="2012-12" db="EMBL/GenBank/DDBJ databases">
        <authorList>
            <person name="Hellsten U."/>
            <person name="Grimwood J."/>
            <person name="Chapman J.A."/>
            <person name="Shapiro H."/>
            <person name="Aerts A."/>
            <person name="Otillar R.P."/>
            <person name="Terry A.Y."/>
            <person name="Boore J.L."/>
            <person name="Simakov O."/>
            <person name="Marletaz F."/>
            <person name="Cho S.-J."/>
            <person name="Edsinger-Gonzales E."/>
            <person name="Havlak P."/>
            <person name="Kuo D.-H."/>
            <person name="Larsson T."/>
            <person name="Lv J."/>
            <person name="Arendt D."/>
            <person name="Savage R."/>
            <person name="Osoegawa K."/>
            <person name="de Jong P."/>
            <person name="Lindberg D.R."/>
            <person name="Seaver E.C."/>
            <person name="Weisblat D.A."/>
            <person name="Putnam N.H."/>
            <person name="Grigoriev I.V."/>
            <person name="Rokhsar D.S."/>
        </authorList>
    </citation>
    <scope>NUCLEOTIDE SEQUENCE</scope>
    <source>
        <strain evidence="4">I ESC-2004</strain>
    </source>
</reference>
<dbReference type="InterPro" id="IPR027932">
    <property type="entry name" value="DUF4606"/>
</dbReference>
<accession>R7URY1</accession>
<dbReference type="PANTHER" id="PTHR35256">
    <property type="entry name" value="CHROMOSOME 8 OPEN READING FRAME 48"/>
    <property type="match status" value="1"/>
</dbReference>
<evidence type="ECO:0000313" key="4">
    <source>
        <dbReference type="Proteomes" id="UP000014760"/>
    </source>
</evidence>
<dbReference type="OMA" id="CTENRIS"/>
<proteinExistence type="predicted"/>
<protein>
    <submittedName>
        <fullName evidence="2 3">Uncharacterized protein</fullName>
    </submittedName>
</protein>
<sequence length="381" mass="43131">MAKNQGVSTFHSQYSDDFEPISRPASSVRFSEEIITYEDASFSPSQSSSSYTTDFDSDNSRSKFSYVETVATEPKNNESYTYTDAFTSEIPTEKTERKLSETISAQEDISYEEEASSVWSSETRSCTSITDTDHLDDSEVSYSADFTESSTTRKSPGLSTTEYQTFSYVDSDDSRMTPQLNTQDAKQAFIAKCMNNLQLNQLDKRRNMAPMLPNKVTLSKLSEIDALNSFCRSRVEQLQSDDRPLCTALSSRERLTGVHSSDLASNYGITDHQINRILLKNTQAKLQKMAEDDPHDVRSCQKCSKKVEKMAEVDFVKRAKAIVSEKLINEKVEWNAIWSHDPICLQGEALRDLPYFGGCTSREILDKWQDAILTEKQKNQT</sequence>
<reference evidence="2 4" key="2">
    <citation type="journal article" date="2013" name="Nature">
        <title>Insights into bilaterian evolution from three spiralian genomes.</title>
        <authorList>
            <person name="Simakov O."/>
            <person name="Marletaz F."/>
            <person name="Cho S.J."/>
            <person name="Edsinger-Gonzales E."/>
            <person name="Havlak P."/>
            <person name="Hellsten U."/>
            <person name="Kuo D.H."/>
            <person name="Larsson T."/>
            <person name="Lv J."/>
            <person name="Arendt D."/>
            <person name="Savage R."/>
            <person name="Osoegawa K."/>
            <person name="de Jong P."/>
            <person name="Grimwood J."/>
            <person name="Chapman J.A."/>
            <person name="Shapiro H."/>
            <person name="Aerts A."/>
            <person name="Otillar R.P."/>
            <person name="Terry A.Y."/>
            <person name="Boore J.L."/>
            <person name="Grigoriev I.V."/>
            <person name="Lindberg D.R."/>
            <person name="Seaver E.C."/>
            <person name="Weisblat D.A."/>
            <person name="Putnam N.H."/>
            <person name="Rokhsar D.S."/>
        </authorList>
    </citation>
    <scope>NUCLEOTIDE SEQUENCE</scope>
    <source>
        <strain evidence="2 4">I ESC-2004</strain>
    </source>
</reference>
<gene>
    <name evidence="2" type="ORF">CAPTEDRAFT_207034</name>
</gene>
<feature type="region of interest" description="Disordered" evidence="1">
    <location>
        <begin position="39"/>
        <end position="60"/>
    </location>
</feature>
<name>R7URY1_CAPTE</name>
<evidence type="ECO:0000313" key="3">
    <source>
        <dbReference type="EnsemblMetazoa" id="CapteP207034"/>
    </source>
</evidence>
<dbReference type="HOGENOM" id="CLU_726156_0_0_1"/>
<reference evidence="3" key="3">
    <citation type="submission" date="2015-06" db="UniProtKB">
        <authorList>
            <consortium name="EnsemblMetazoa"/>
        </authorList>
    </citation>
    <scope>IDENTIFICATION</scope>
</reference>
<dbReference type="AlphaFoldDB" id="R7URY1"/>
<evidence type="ECO:0000313" key="2">
    <source>
        <dbReference type="EMBL" id="ELU08955.1"/>
    </source>
</evidence>
<dbReference type="EMBL" id="AMQN01001056">
    <property type="status" value="NOT_ANNOTATED_CDS"/>
    <property type="molecule type" value="Genomic_DNA"/>
</dbReference>
<dbReference type="EnsemblMetazoa" id="CapteT207034">
    <property type="protein sequence ID" value="CapteP207034"/>
    <property type="gene ID" value="CapteG207034"/>
</dbReference>
<feature type="compositionally biased region" description="Low complexity" evidence="1">
    <location>
        <begin position="39"/>
        <end position="54"/>
    </location>
</feature>
<evidence type="ECO:0000256" key="1">
    <source>
        <dbReference type="SAM" id="MobiDB-lite"/>
    </source>
</evidence>
<dbReference type="OrthoDB" id="9976953at2759"/>
<dbReference type="Pfam" id="PF15379">
    <property type="entry name" value="DUF4606"/>
    <property type="match status" value="1"/>
</dbReference>